<dbReference type="Proteomes" id="UP001519460">
    <property type="component" value="Unassembled WGS sequence"/>
</dbReference>
<proteinExistence type="predicted"/>
<sequence>MTELLPHLNTALREGCKPATSSKLPPKAQRRSGVVEQLPTTVFVIRLVTKAGVAWAGQKRSGGKKRRKTEKV</sequence>
<gene>
    <name evidence="2" type="ORF">BaRGS_00040096</name>
</gene>
<reference evidence="2 3" key="1">
    <citation type="journal article" date="2023" name="Sci. Data">
        <title>Genome assembly of the Korean intertidal mud-creeper Batillaria attramentaria.</title>
        <authorList>
            <person name="Patra A.K."/>
            <person name="Ho P.T."/>
            <person name="Jun S."/>
            <person name="Lee S.J."/>
            <person name="Kim Y."/>
            <person name="Won Y.J."/>
        </authorList>
    </citation>
    <scope>NUCLEOTIDE SEQUENCE [LARGE SCALE GENOMIC DNA]</scope>
    <source>
        <strain evidence="2">Wonlab-2016</strain>
    </source>
</reference>
<dbReference type="EMBL" id="JACVVK020000760">
    <property type="protein sequence ID" value="KAK7448392.1"/>
    <property type="molecule type" value="Genomic_DNA"/>
</dbReference>
<dbReference type="AlphaFoldDB" id="A0ABD0J187"/>
<evidence type="ECO:0000313" key="3">
    <source>
        <dbReference type="Proteomes" id="UP001519460"/>
    </source>
</evidence>
<evidence type="ECO:0000256" key="1">
    <source>
        <dbReference type="SAM" id="MobiDB-lite"/>
    </source>
</evidence>
<protein>
    <submittedName>
        <fullName evidence="2">Uncharacterized protein</fullName>
    </submittedName>
</protein>
<comment type="caution">
    <text evidence="2">The sequence shown here is derived from an EMBL/GenBank/DDBJ whole genome shotgun (WGS) entry which is preliminary data.</text>
</comment>
<organism evidence="2 3">
    <name type="scientific">Batillaria attramentaria</name>
    <dbReference type="NCBI Taxonomy" id="370345"/>
    <lineage>
        <taxon>Eukaryota</taxon>
        <taxon>Metazoa</taxon>
        <taxon>Spiralia</taxon>
        <taxon>Lophotrochozoa</taxon>
        <taxon>Mollusca</taxon>
        <taxon>Gastropoda</taxon>
        <taxon>Caenogastropoda</taxon>
        <taxon>Sorbeoconcha</taxon>
        <taxon>Cerithioidea</taxon>
        <taxon>Batillariidae</taxon>
        <taxon>Batillaria</taxon>
    </lineage>
</organism>
<feature type="region of interest" description="Disordered" evidence="1">
    <location>
        <begin position="1"/>
        <end position="32"/>
    </location>
</feature>
<name>A0ABD0J187_9CAEN</name>
<keyword evidence="3" id="KW-1185">Reference proteome</keyword>
<evidence type="ECO:0000313" key="2">
    <source>
        <dbReference type="EMBL" id="KAK7448392.1"/>
    </source>
</evidence>
<accession>A0ABD0J187</accession>